<name>A0A0K1PBQ5_9BACT</name>
<organism evidence="1 2">
    <name type="scientific">Vulgatibacter incomptus</name>
    <dbReference type="NCBI Taxonomy" id="1391653"/>
    <lineage>
        <taxon>Bacteria</taxon>
        <taxon>Pseudomonadati</taxon>
        <taxon>Myxococcota</taxon>
        <taxon>Myxococcia</taxon>
        <taxon>Myxococcales</taxon>
        <taxon>Cystobacterineae</taxon>
        <taxon>Vulgatibacteraceae</taxon>
        <taxon>Vulgatibacter</taxon>
    </lineage>
</organism>
<reference evidence="1 2" key="1">
    <citation type="submission" date="2015-08" db="EMBL/GenBank/DDBJ databases">
        <authorList>
            <person name="Babu N.S."/>
            <person name="Beckwith C.J."/>
            <person name="Beseler K.G."/>
            <person name="Brison A."/>
            <person name="Carone J.V."/>
            <person name="Caskin T.P."/>
            <person name="Diamond M."/>
            <person name="Durham M.E."/>
            <person name="Foxe J.M."/>
            <person name="Go M."/>
            <person name="Henderson B.A."/>
            <person name="Jones I.B."/>
            <person name="McGettigan J.A."/>
            <person name="Micheletti S.J."/>
            <person name="Nasrallah M.E."/>
            <person name="Ortiz D."/>
            <person name="Piller C.R."/>
            <person name="Privatt S.R."/>
            <person name="Schneider S.L."/>
            <person name="Sharp S."/>
            <person name="Smith T.C."/>
            <person name="Stanton J.D."/>
            <person name="Ullery H.E."/>
            <person name="Wilson R.J."/>
            <person name="Serrano M.G."/>
            <person name="Buck G."/>
            <person name="Lee V."/>
            <person name="Wang Y."/>
            <person name="Carvalho R."/>
            <person name="Voegtly L."/>
            <person name="Shi R."/>
            <person name="Duckworth R."/>
            <person name="Johnson A."/>
            <person name="Loviza R."/>
            <person name="Walstead R."/>
            <person name="Shah Z."/>
            <person name="Kiflezghi M."/>
            <person name="Wade K."/>
            <person name="Ball S.L."/>
            <person name="Bradley K.W."/>
            <person name="Asai D.J."/>
            <person name="Bowman C.A."/>
            <person name="Russell D.A."/>
            <person name="Pope W.H."/>
            <person name="Jacobs-Sera D."/>
            <person name="Hendrix R.W."/>
            <person name="Hatfull G.F."/>
        </authorList>
    </citation>
    <scope>NUCLEOTIDE SEQUENCE [LARGE SCALE GENOMIC DNA]</scope>
    <source>
        <strain evidence="1 2">DSM 27710</strain>
    </source>
</reference>
<dbReference type="RefSeq" id="WP_050724989.1">
    <property type="nucleotide sequence ID" value="NZ_CP012332.1"/>
</dbReference>
<sequence>MALARAIPERGSFPASCPHCRQPMDLLHSAWCGCAASHPSKICPSCWKCACSHFDYENLLCWEDPPAELRRYGFERFFVPYAGRHVRR</sequence>
<dbReference type="KEGG" id="vin:AKJ08_0941"/>
<protein>
    <submittedName>
        <fullName evidence="1">Uncharacterized protein</fullName>
    </submittedName>
</protein>
<dbReference type="EMBL" id="CP012332">
    <property type="protein sequence ID" value="AKU90554.1"/>
    <property type="molecule type" value="Genomic_DNA"/>
</dbReference>
<gene>
    <name evidence="1" type="ORF">AKJ08_0941</name>
</gene>
<dbReference type="STRING" id="1391653.AKJ08_0941"/>
<proteinExistence type="predicted"/>
<dbReference type="Proteomes" id="UP000055590">
    <property type="component" value="Chromosome"/>
</dbReference>
<dbReference type="AlphaFoldDB" id="A0A0K1PBQ5"/>
<evidence type="ECO:0000313" key="2">
    <source>
        <dbReference type="Proteomes" id="UP000055590"/>
    </source>
</evidence>
<accession>A0A0K1PBQ5</accession>
<keyword evidence="2" id="KW-1185">Reference proteome</keyword>
<evidence type="ECO:0000313" key="1">
    <source>
        <dbReference type="EMBL" id="AKU90554.1"/>
    </source>
</evidence>